<dbReference type="SMART" id="SM00028">
    <property type="entry name" value="TPR"/>
    <property type="match status" value="5"/>
</dbReference>
<dbReference type="GO" id="GO:0003677">
    <property type="term" value="F:DNA binding"/>
    <property type="evidence" value="ECO:0007669"/>
    <property type="project" value="UniProtKB-UniRule"/>
</dbReference>
<dbReference type="GO" id="GO:0000160">
    <property type="term" value="P:phosphorelay signal transduction system"/>
    <property type="evidence" value="ECO:0007669"/>
    <property type="project" value="UniProtKB-KW"/>
</dbReference>
<sequence length="1054" mass="113002">MELEFRLLGPVEAWHAGRPVRLGGPKPRALLAVLLLRAGQVVPADALVDVIWGDDPPDTARALVQTYVSALRRALPDEAAEAIETRPPGYLMRPGVGRVDLAEFERLTAQGRQAAAAGDHDGAARLLRAALELWRGPALGGVGEALRGEAVRLEEARQAALEERLAAELEAGGREAELVTELTALVGAHPTRERLRGQLMLGLYRLGRQADALAVYAEGRAVLAEELGLDPGPELNRLYEAILRADPTLLASAAAPAPRDKAGVPRTVSLLPPAIGDFTGREEELAAVVAGLTGEREAMPVVVVSGTAGVGKSALAVQAAHRLAGEYPDGQLYAELHGFSEPVPPAEVLGRLLRALGADPPEDTAERGDLFRSLVAGRRILLVLDDAGGEAQIRPLLPGSATCGVLVTSRARLGGLVGARRTDLDVLDHVRGLELLTRVTGPERTPDDPREVAAARRIVQLCGGLPLALRIAGARLATRRHWTPSVLAERLADEHRRLDELAVGDLEVRAGLGLSYRALDESARRVLRRIATLGSADVAVWTVAALADTTEDEAEEILERLLDAQLTDCPGTDQVGQPRYRLHDLVRVYAAERAETEDPPEDRTAAVGRALAAGLWLMDRVTEEAPSGAVILRQGFDREHREGPAHRHGPGAAAPLKGRGADTGAAPPRGRDQPQPTDSREPAESPTPVGERTTHRALSDPFSWFDTEADTLTSAVERAAAMGLHTLACEAAAALCSSSFAIKNRFDAWWRSHDAALAAARRAEDRSGEALLIIGLGQLRYEQDRIAEAQEYFRTAERICTELGDVRGRSAALAGLGSACREVGELRAAERALAEAAEGFRQVGDDTGIGVACRYGGSVRLELGDQEGALPLLDESLAAYRRLGSRRGEALALRTLSMVHRSLGAYEEAARTAEQALEILRSLGDPHMAAYALRARAKARLRLGYTREAEKELREILDVCRVHEDRFGEALTLRTLGECAFAEGRLADADRLLTDSAALWGVLALPLPRARALRNLSAVRAALGDAEGAAALRAEAMEVFTACEARERYEPWPD</sequence>
<evidence type="ECO:0000256" key="5">
    <source>
        <dbReference type="ARBA" id="ARBA00023163"/>
    </source>
</evidence>
<gene>
    <name evidence="10" type="ORF">Sipo8835_39550</name>
</gene>
<dbReference type="GO" id="GO:0006355">
    <property type="term" value="P:regulation of DNA-templated transcription"/>
    <property type="evidence" value="ECO:0007669"/>
    <property type="project" value="InterPro"/>
</dbReference>
<dbReference type="RefSeq" id="WP_141585694.1">
    <property type="nucleotide sequence ID" value="NZ_JARAVA010000067.1"/>
</dbReference>
<dbReference type="SMART" id="SM00862">
    <property type="entry name" value="Trans_reg_C"/>
    <property type="match status" value="1"/>
</dbReference>
<dbReference type="Pfam" id="PF00931">
    <property type="entry name" value="NB-ARC"/>
    <property type="match status" value="1"/>
</dbReference>
<dbReference type="SUPFAM" id="SSF48452">
    <property type="entry name" value="TPR-like"/>
    <property type="match status" value="3"/>
</dbReference>
<keyword evidence="5" id="KW-0804">Transcription</keyword>
<dbReference type="PROSITE" id="PS51755">
    <property type="entry name" value="OMPR_PHOB"/>
    <property type="match status" value="1"/>
</dbReference>
<dbReference type="SMART" id="SM01043">
    <property type="entry name" value="BTAD"/>
    <property type="match status" value="1"/>
</dbReference>
<evidence type="ECO:0000256" key="7">
    <source>
        <dbReference type="SAM" id="Coils"/>
    </source>
</evidence>
<feature type="region of interest" description="Disordered" evidence="8">
    <location>
        <begin position="640"/>
        <end position="700"/>
    </location>
</feature>
<dbReference type="Pfam" id="PF13424">
    <property type="entry name" value="TPR_12"/>
    <property type="match status" value="2"/>
</dbReference>
<dbReference type="Pfam" id="PF00486">
    <property type="entry name" value="Trans_reg_C"/>
    <property type="match status" value="1"/>
</dbReference>
<dbReference type="Pfam" id="PF03704">
    <property type="entry name" value="BTAD"/>
    <property type="match status" value="1"/>
</dbReference>
<feature type="DNA-binding region" description="OmpR/PhoB-type" evidence="6">
    <location>
        <begin position="1"/>
        <end position="94"/>
    </location>
</feature>
<dbReference type="PANTHER" id="PTHR35807:SF1">
    <property type="entry name" value="TRANSCRIPTIONAL REGULATOR REDD"/>
    <property type="match status" value="1"/>
</dbReference>
<comment type="similarity">
    <text evidence="1">Belongs to the AfsR/DnrI/RedD regulatory family.</text>
</comment>
<dbReference type="InterPro" id="IPR001867">
    <property type="entry name" value="OmpR/PhoB-type_DNA-bd"/>
</dbReference>
<dbReference type="InterPro" id="IPR027417">
    <property type="entry name" value="P-loop_NTPase"/>
</dbReference>
<dbReference type="Gene3D" id="1.10.10.10">
    <property type="entry name" value="Winged helix-like DNA-binding domain superfamily/Winged helix DNA-binding domain"/>
    <property type="match status" value="2"/>
</dbReference>
<comment type="caution">
    <text evidence="10">The sequence shown here is derived from an EMBL/GenBank/DDBJ whole genome shotgun (WGS) entry which is preliminary data.</text>
</comment>
<dbReference type="InterPro" id="IPR011990">
    <property type="entry name" value="TPR-like_helical_dom_sf"/>
</dbReference>
<evidence type="ECO:0000256" key="2">
    <source>
        <dbReference type="ARBA" id="ARBA00023012"/>
    </source>
</evidence>
<evidence type="ECO:0000313" key="11">
    <source>
        <dbReference type="Proteomes" id="UP000318720"/>
    </source>
</evidence>
<keyword evidence="7" id="KW-0175">Coiled coil</keyword>
<dbReference type="PRINTS" id="PR00364">
    <property type="entry name" value="DISEASERSIST"/>
</dbReference>
<keyword evidence="4 6" id="KW-0238">DNA-binding</keyword>
<evidence type="ECO:0000259" key="9">
    <source>
        <dbReference type="PROSITE" id="PS51755"/>
    </source>
</evidence>
<dbReference type="InterPro" id="IPR051677">
    <property type="entry name" value="AfsR-DnrI-RedD_regulator"/>
</dbReference>
<dbReference type="GO" id="GO:0043531">
    <property type="term" value="F:ADP binding"/>
    <property type="evidence" value="ECO:0007669"/>
    <property type="project" value="InterPro"/>
</dbReference>
<proteinExistence type="inferred from homology"/>
<protein>
    <submittedName>
        <fullName evidence="10">Tetratricopeptide repeat protein</fullName>
    </submittedName>
</protein>
<dbReference type="SUPFAM" id="SSF52540">
    <property type="entry name" value="P-loop containing nucleoside triphosphate hydrolases"/>
    <property type="match status" value="1"/>
</dbReference>
<accession>A0AAE8VUP0</accession>
<evidence type="ECO:0000256" key="8">
    <source>
        <dbReference type="SAM" id="MobiDB-lite"/>
    </source>
</evidence>
<keyword evidence="3" id="KW-0805">Transcription regulation</keyword>
<evidence type="ECO:0000256" key="3">
    <source>
        <dbReference type="ARBA" id="ARBA00023015"/>
    </source>
</evidence>
<evidence type="ECO:0000313" key="10">
    <source>
        <dbReference type="EMBL" id="TQE19274.1"/>
    </source>
</evidence>
<dbReference type="InterPro" id="IPR016032">
    <property type="entry name" value="Sig_transdc_resp-reg_C-effctor"/>
</dbReference>
<organism evidence="10 11">
    <name type="scientific">Streptomyces ipomoeae</name>
    <dbReference type="NCBI Taxonomy" id="103232"/>
    <lineage>
        <taxon>Bacteria</taxon>
        <taxon>Bacillati</taxon>
        <taxon>Actinomycetota</taxon>
        <taxon>Actinomycetes</taxon>
        <taxon>Kitasatosporales</taxon>
        <taxon>Streptomycetaceae</taxon>
        <taxon>Streptomyces</taxon>
    </lineage>
</organism>
<reference evidence="10 11" key="1">
    <citation type="submission" date="2019-03" db="EMBL/GenBank/DDBJ databases">
        <title>Comparative genomic analyses of the sweetpotato soil rot pathogen, Streptomyces ipomoeae.</title>
        <authorList>
            <person name="Ruschel Soares N."/>
            <person name="Badger J.H."/>
            <person name="Huguet-Tapia J.C."/>
            <person name="Clark C.A."/>
            <person name="Pettis G.S."/>
        </authorList>
    </citation>
    <scope>NUCLEOTIDE SEQUENCE [LARGE SCALE GENOMIC DNA]</scope>
    <source>
        <strain evidence="10 11">88-35</strain>
    </source>
</reference>
<dbReference type="CDD" id="cd15831">
    <property type="entry name" value="BTAD"/>
    <property type="match status" value="1"/>
</dbReference>
<dbReference type="Gene3D" id="3.40.50.300">
    <property type="entry name" value="P-loop containing nucleotide triphosphate hydrolases"/>
    <property type="match status" value="1"/>
</dbReference>
<feature type="coiled-coil region" evidence="7">
    <location>
        <begin position="143"/>
        <end position="170"/>
    </location>
</feature>
<dbReference type="Proteomes" id="UP000318720">
    <property type="component" value="Unassembled WGS sequence"/>
</dbReference>
<evidence type="ECO:0000256" key="1">
    <source>
        <dbReference type="ARBA" id="ARBA00005820"/>
    </source>
</evidence>
<keyword evidence="2" id="KW-0902">Two-component regulatory system</keyword>
<dbReference type="PANTHER" id="PTHR35807">
    <property type="entry name" value="TRANSCRIPTIONAL REGULATOR REDD-RELATED"/>
    <property type="match status" value="1"/>
</dbReference>
<name>A0AAE8VUP0_9ACTN</name>
<dbReference type="InterPro" id="IPR002182">
    <property type="entry name" value="NB-ARC"/>
</dbReference>
<feature type="domain" description="OmpR/PhoB-type" evidence="9">
    <location>
        <begin position="1"/>
        <end position="94"/>
    </location>
</feature>
<dbReference type="InterPro" id="IPR036388">
    <property type="entry name" value="WH-like_DNA-bd_sf"/>
</dbReference>
<dbReference type="EMBL" id="SPAZ01000320">
    <property type="protein sequence ID" value="TQE19274.1"/>
    <property type="molecule type" value="Genomic_DNA"/>
</dbReference>
<dbReference type="Gene3D" id="1.25.40.10">
    <property type="entry name" value="Tetratricopeptide repeat domain"/>
    <property type="match status" value="3"/>
</dbReference>
<dbReference type="SUPFAM" id="SSF46894">
    <property type="entry name" value="C-terminal effector domain of the bipartite response regulators"/>
    <property type="match status" value="1"/>
</dbReference>
<evidence type="ECO:0000256" key="6">
    <source>
        <dbReference type="PROSITE-ProRule" id="PRU01091"/>
    </source>
</evidence>
<dbReference type="InterPro" id="IPR019734">
    <property type="entry name" value="TPR_rpt"/>
</dbReference>
<dbReference type="AlphaFoldDB" id="A0AAE8VUP0"/>
<dbReference type="InterPro" id="IPR005158">
    <property type="entry name" value="BTAD"/>
</dbReference>
<evidence type="ECO:0000256" key="4">
    <source>
        <dbReference type="ARBA" id="ARBA00023125"/>
    </source>
</evidence>